<evidence type="ECO:0000313" key="2">
    <source>
        <dbReference type="Proteomes" id="UP000264353"/>
    </source>
</evidence>
<protein>
    <submittedName>
        <fullName evidence="1">Uncharacterized protein</fullName>
    </submittedName>
</protein>
<name>A0A397ZHF0_BRACM</name>
<dbReference type="AlphaFoldDB" id="A0A397ZHF0"/>
<proteinExistence type="predicted"/>
<organism evidence="1 2">
    <name type="scientific">Brassica campestris</name>
    <name type="common">Field mustard</name>
    <dbReference type="NCBI Taxonomy" id="3711"/>
    <lineage>
        <taxon>Eukaryota</taxon>
        <taxon>Viridiplantae</taxon>
        <taxon>Streptophyta</taxon>
        <taxon>Embryophyta</taxon>
        <taxon>Tracheophyta</taxon>
        <taxon>Spermatophyta</taxon>
        <taxon>Magnoliopsida</taxon>
        <taxon>eudicotyledons</taxon>
        <taxon>Gunneridae</taxon>
        <taxon>Pentapetalae</taxon>
        <taxon>rosids</taxon>
        <taxon>malvids</taxon>
        <taxon>Brassicales</taxon>
        <taxon>Brassicaceae</taxon>
        <taxon>Brassiceae</taxon>
        <taxon>Brassica</taxon>
    </lineage>
</organism>
<sequence>MYSIPIRVQMTFLTFSFICLCSLSPSLSLSSTSKPLLLSLLSDSVFHRCNLLFLDSVLPFSLKVPAFT</sequence>
<dbReference type="EMBL" id="CM010631">
    <property type="protein sequence ID" value="RID65069.1"/>
    <property type="molecule type" value="Genomic_DNA"/>
</dbReference>
<dbReference type="Proteomes" id="UP000264353">
    <property type="component" value="Chromosome A4"/>
</dbReference>
<reference evidence="1 2" key="1">
    <citation type="submission" date="2018-06" db="EMBL/GenBank/DDBJ databases">
        <title>WGS assembly of Brassica rapa FPsc.</title>
        <authorList>
            <person name="Bowman J."/>
            <person name="Kohchi T."/>
            <person name="Yamato K."/>
            <person name="Jenkins J."/>
            <person name="Shu S."/>
            <person name="Ishizaki K."/>
            <person name="Yamaoka S."/>
            <person name="Nishihama R."/>
            <person name="Nakamura Y."/>
            <person name="Berger F."/>
            <person name="Adam C."/>
            <person name="Aki S."/>
            <person name="Althoff F."/>
            <person name="Araki T."/>
            <person name="Arteaga-Vazquez M."/>
            <person name="Balasubrmanian S."/>
            <person name="Bauer D."/>
            <person name="Boehm C."/>
            <person name="Briginshaw L."/>
            <person name="Caballero-Perez J."/>
            <person name="Catarino B."/>
            <person name="Chen F."/>
            <person name="Chiyoda S."/>
            <person name="Chovatia M."/>
            <person name="Davies K."/>
            <person name="Delmans M."/>
            <person name="Demura T."/>
            <person name="Dierschke T."/>
            <person name="Dolan L."/>
            <person name="Dorantes-Acosta A."/>
            <person name="Eklund D."/>
            <person name="Florent S."/>
            <person name="Flores-Sandoval E."/>
            <person name="Fujiyama A."/>
            <person name="Fukuzawa H."/>
            <person name="Galik B."/>
            <person name="Grimanelli D."/>
            <person name="Grimwood J."/>
            <person name="Grossniklaus U."/>
            <person name="Hamada T."/>
            <person name="Haseloff J."/>
            <person name="Hetherington A."/>
            <person name="Higo A."/>
            <person name="Hirakawa Y."/>
            <person name="Hundley H."/>
            <person name="Ikeda Y."/>
            <person name="Inoue K."/>
            <person name="Inoue S."/>
            <person name="Ishida S."/>
            <person name="Jia Q."/>
            <person name="Kakita M."/>
            <person name="Kanazawa T."/>
            <person name="Kawai Y."/>
            <person name="Kawashima T."/>
            <person name="Kennedy M."/>
            <person name="Kinose K."/>
            <person name="Kinoshita T."/>
            <person name="Kohara Y."/>
            <person name="Koide E."/>
            <person name="Komatsu K."/>
            <person name="Kopischke S."/>
            <person name="Kubo M."/>
            <person name="Kyozuka J."/>
            <person name="Lagercrantz U."/>
            <person name="Lin S."/>
            <person name="Lindquist E."/>
            <person name="Lipzen A."/>
            <person name="Lu C."/>
            <person name="Luna E."/>
            <person name="Martienssen R."/>
            <person name="Minamino N."/>
            <person name="Mizutani M."/>
            <person name="Mizutani M."/>
            <person name="Mochizuki N."/>
            <person name="Monte I."/>
            <person name="Mosher R."/>
            <person name="Nagasaki H."/>
            <person name="Nakagami H."/>
            <person name="Naramoto S."/>
            <person name="Nishitani K."/>
            <person name="Ohtani M."/>
            <person name="Okamoto T."/>
            <person name="Okumura M."/>
            <person name="Phillips J."/>
            <person name="Pollak B."/>
            <person name="Reinders A."/>
            <person name="Roevekamp M."/>
            <person name="Sano R."/>
            <person name="Sawa S."/>
            <person name="Schmid M."/>
            <person name="Shirakawa M."/>
            <person name="Solano R."/>
            <person name="Spunde A."/>
            <person name="Suetsugu N."/>
            <person name="Sugano S."/>
            <person name="Sugiyama A."/>
            <person name="Sun R."/>
            <person name="Suzuki Y."/>
            <person name="Takenaka M."/>
            <person name="Takezawa D."/>
            <person name="Tomogane H."/>
            <person name="Tsuzuki M."/>
            <person name="Ueda T."/>
            <person name="Umeda M."/>
            <person name="Ward J."/>
            <person name="Watanabe Y."/>
            <person name="Yazaki K."/>
            <person name="Yokoyama R."/>
            <person name="Yoshitake Y."/>
            <person name="Yotsui I."/>
            <person name="Zachgo S."/>
            <person name="Schmutz J."/>
        </authorList>
    </citation>
    <scope>NUCLEOTIDE SEQUENCE [LARGE SCALE GENOMIC DNA]</scope>
    <source>
        <strain evidence="2">cv. B-3</strain>
    </source>
</reference>
<accession>A0A397ZHF0</accession>
<evidence type="ECO:0000313" key="1">
    <source>
        <dbReference type="EMBL" id="RID65069.1"/>
    </source>
</evidence>
<gene>
    <name evidence="1" type="ORF">BRARA_D00289</name>
</gene>